<dbReference type="PANTHER" id="PTHR43646:SF2">
    <property type="entry name" value="GLYCOSYLTRANSFERASE 2-LIKE DOMAIN-CONTAINING PROTEIN"/>
    <property type="match status" value="1"/>
</dbReference>
<accession>A0A4Q1JSP6</accession>
<dbReference type="GO" id="GO:0016757">
    <property type="term" value="F:glycosyltransferase activity"/>
    <property type="evidence" value="ECO:0007669"/>
    <property type="project" value="UniProtKB-KW"/>
</dbReference>
<proteinExistence type="predicted"/>
<keyword evidence="4 7" id="KW-0808">Transferase</keyword>
<dbReference type="InterPro" id="IPR029044">
    <property type="entry name" value="Nucleotide-diphossugar_trans"/>
</dbReference>
<evidence type="ECO:0000256" key="4">
    <source>
        <dbReference type="ARBA" id="ARBA00022679"/>
    </source>
</evidence>
<evidence type="ECO:0000313" key="7">
    <source>
        <dbReference type="EMBL" id="RXQ99901.1"/>
    </source>
</evidence>
<dbReference type="EMBL" id="SAWZ01000013">
    <property type="protein sequence ID" value="RXQ99901.1"/>
    <property type="molecule type" value="Genomic_DNA"/>
</dbReference>
<evidence type="ECO:0000313" key="8">
    <source>
        <dbReference type="Proteomes" id="UP000289784"/>
    </source>
</evidence>
<dbReference type="InterPro" id="IPR001173">
    <property type="entry name" value="Glyco_trans_2-like"/>
</dbReference>
<dbReference type="SUPFAM" id="SSF53448">
    <property type="entry name" value="Nucleotide-diphospho-sugar transferases"/>
    <property type="match status" value="1"/>
</dbReference>
<evidence type="ECO:0000256" key="3">
    <source>
        <dbReference type="ARBA" id="ARBA00022676"/>
    </source>
</evidence>
<protein>
    <submittedName>
        <fullName evidence="7">Glycosyltransferase</fullName>
    </submittedName>
</protein>
<evidence type="ECO:0000256" key="1">
    <source>
        <dbReference type="ARBA" id="ARBA00004236"/>
    </source>
</evidence>
<comment type="caution">
    <text evidence="7">The sequence shown here is derived from an EMBL/GenBank/DDBJ whole genome shotgun (WGS) entry which is preliminary data.</text>
</comment>
<evidence type="ECO:0000259" key="6">
    <source>
        <dbReference type="Pfam" id="PF00535"/>
    </source>
</evidence>
<dbReference type="Proteomes" id="UP000289784">
    <property type="component" value="Unassembled WGS sequence"/>
</dbReference>
<comment type="subcellular location">
    <subcellularLocation>
        <location evidence="1">Cell membrane</location>
    </subcellularLocation>
</comment>
<keyword evidence="3" id="KW-0328">Glycosyltransferase</keyword>
<reference evidence="7 8" key="1">
    <citation type="submission" date="2019-01" db="EMBL/GenBank/DDBJ databases">
        <title>Pseudoxanthomonas composti sp. nov., isolated from compost.</title>
        <authorList>
            <person name="Yang G."/>
        </authorList>
    </citation>
    <scope>NUCLEOTIDE SEQUENCE [LARGE SCALE GENOMIC DNA]</scope>
    <source>
        <strain evidence="7 8">GSS15</strain>
    </source>
</reference>
<gene>
    <name evidence="7" type="ORF">EPA99_17405</name>
</gene>
<name>A0A4Q1JSP6_9GAMM</name>
<dbReference type="Pfam" id="PF00535">
    <property type="entry name" value="Glycos_transf_2"/>
    <property type="match status" value="1"/>
</dbReference>
<evidence type="ECO:0000256" key="2">
    <source>
        <dbReference type="ARBA" id="ARBA00022475"/>
    </source>
</evidence>
<dbReference type="CDD" id="cd00761">
    <property type="entry name" value="Glyco_tranf_GTA_type"/>
    <property type="match status" value="1"/>
</dbReference>
<dbReference type="PANTHER" id="PTHR43646">
    <property type="entry name" value="GLYCOSYLTRANSFERASE"/>
    <property type="match status" value="1"/>
</dbReference>
<feature type="domain" description="Glycosyltransferase 2-like" evidence="6">
    <location>
        <begin position="4"/>
        <end position="125"/>
    </location>
</feature>
<sequence length="233" mass="24472">MIGVLVPARNEAQCIGRCIEAVLHASLHPALQGEQVSVLVAADGCTDATASIARQAGAQVVEVAPPGGVGLARGTAAEILIARGARWLAMTDADSVVPADWLAVQLASRCEVFCGMVQVEDWEGYGDIVASRFSALHPQQAGHDHVHGANLGLSSAAYRRCGGFLPLLTGEDRQLVERCHQLGLRIARSSAGIVETSARRQARAPAGFSDYLKALEQRLVTELHAPSSIAPAL</sequence>
<dbReference type="AlphaFoldDB" id="A0A4Q1JSP6"/>
<dbReference type="OrthoDB" id="9777873at2"/>
<keyword evidence="5" id="KW-0472">Membrane</keyword>
<dbReference type="RefSeq" id="WP_129472528.1">
    <property type="nucleotide sequence ID" value="NZ_SAWZ01000013.1"/>
</dbReference>
<evidence type="ECO:0000256" key="5">
    <source>
        <dbReference type="ARBA" id="ARBA00023136"/>
    </source>
</evidence>
<dbReference type="GO" id="GO:0005886">
    <property type="term" value="C:plasma membrane"/>
    <property type="evidence" value="ECO:0007669"/>
    <property type="project" value="UniProtKB-SubCell"/>
</dbReference>
<keyword evidence="8" id="KW-1185">Reference proteome</keyword>
<organism evidence="7 8">
    <name type="scientific">Pseudoxanthomonas composti</name>
    <dbReference type="NCBI Taxonomy" id="2137479"/>
    <lineage>
        <taxon>Bacteria</taxon>
        <taxon>Pseudomonadati</taxon>
        <taxon>Pseudomonadota</taxon>
        <taxon>Gammaproteobacteria</taxon>
        <taxon>Lysobacterales</taxon>
        <taxon>Lysobacteraceae</taxon>
        <taxon>Pseudoxanthomonas</taxon>
    </lineage>
</organism>
<keyword evidence="2" id="KW-1003">Cell membrane</keyword>
<dbReference type="Gene3D" id="3.90.550.10">
    <property type="entry name" value="Spore Coat Polysaccharide Biosynthesis Protein SpsA, Chain A"/>
    <property type="match status" value="1"/>
</dbReference>